<dbReference type="SUPFAM" id="SSF48168">
    <property type="entry name" value="R1 subunit of ribonucleotide reductase, N-terminal domain"/>
    <property type="match status" value="1"/>
</dbReference>
<comment type="function">
    <text evidence="10">Provides the precursors necessary for DNA synthesis. Catalyzes the biosynthesis of deoxyribonucleotides from the corresponding ribonucleotides.</text>
</comment>
<dbReference type="Pfam" id="PF00317">
    <property type="entry name" value="Ribonuc_red_lgN"/>
    <property type="match status" value="1"/>
</dbReference>
<dbReference type="AlphaFoldDB" id="A0A379PPW0"/>
<dbReference type="RefSeq" id="WP_115292717.1">
    <property type="nucleotide sequence ID" value="NZ_UGUU01000002.1"/>
</dbReference>
<evidence type="ECO:0000256" key="10">
    <source>
        <dbReference type="RuleBase" id="RU003410"/>
    </source>
</evidence>
<dbReference type="InterPro" id="IPR013346">
    <property type="entry name" value="NrdE_NrdA_C"/>
</dbReference>
<dbReference type="PANTHER" id="PTHR11573:SF6">
    <property type="entry name" value="RIBONUCLEOSIDE-DIPHOSPHATE REDUCTASE LARGE SUBUNIT"/>
    <property type="match status" value="1"/>
</dbReference>
<dbReference type="PRINTS" id="PR01183">
    <property type="entry name" value="RIBORDTASEM1"/>
</dbReference>
<evidence type="ECO:0000256" key="3">
    <source>
        <dbReference type="ARBA" id="ARBA00022533"/>
    </source>
</evidence>
<keyword evidence="6 10" id="KW-0560">Oxidoreductase</keyword>
<dbReference type="PROSITE" id="PS00089">
    <property type="entry name" value="RIBORED_LARGE"/>
    <property type="match status" value="1"/>
</dbReference>
<evidence type="ECO:0000256" key="4">
    <source>
        <dbReference type="ARBA" id="ARBA00022741"/>
    </source>
</evidence>
<dbReference type="GO" id="GO:0009263">
    <property type="term" value="P:deoxyribonucleotide biosynthetic process"/>
    <property type="evidence" value="ECO:0007669"/>
    <property type="project" value="UniProtKB-KW"/>
</dbReference>
<dbReference type="GO" id="GO:0005971">
    <property type="term" value="C:ribonucleoside-diphosphate reductase complex"/>
    <property type="evidence" value="ECO:0007669"/>
    <property type="project" value="TreeGrafter"/>
</dbReference>
<comment type="catalytic activity">
    <reaction evidence="8 10">
        <text>a 2'-deoxyribonucleoside 5'-diphosphate + [thioredoxin]-disulfide + H2O = a ribonucleoside 5'-diphosphate + [thioredoxin]-dithiol</text>
        <dbReference type="Rhea" id="RHEA:23252"/>
        <dbReference type="Rhea" id="RHEA-COMP:10698"/>
        <dbReference type="Rhea" id="RHEA-COMP:10700"/>
        <dbReference type="ChEBI" id="CHEBI:15377"/>
        <dbReference type="ChEBI" id="CHEBI:29950"/>
        <dbReference type="ChEBI" id="CHEBI:50058"/>
        <dbReference type="ChEBI" id="CHEBI:57930"/>
        <dbReference type="ChEBI" id="CHEBI:73316"/>
        <dbReference type="EC" id="1.17.4.1"/>
    </reaction>
</comment>
<feature type="domain" description="ATP-cone" evidence="11">
    <location>
        <begin position="1"/>
        <end position="90"/>
    </location>
</feature>
<dbReference type="GO" id="GO:0005524">
    <property type="term" value="F:ATP binding"/>
    <property type="evidence" value="ECO:0007669"/>
    <property type="project" value="UniProtKB-UniRule"/>
</dbReference>
<sequence length="748" mass="84864">MHVVKANGELKPFDPTKIQAHTKWACEGLNVSQSELEASLNIQFYDGMSTKEIADALIMTASSLISAEQPDFDFVTARLTLQSLYKEVTGGDIEYPSLISYLSKGRSFDQIDERLVDGRFNLSALNSAIKPERDFQFTYQGIRTLADRYLLKEPAQVGKRKKVYELPQHFLMRVAMGCSLNEKDPTHWAIEFYNLLSTFDYMSSTPTLFNAATKYPQLSSCYGGLVPDDLELIFDLGFKQNAMLSKFAGGIGSSWTPVRAAGSVIKSTNGESAGVVPFLKIFNDVAVAVNQGGKRKGAFAPYLEMWHSDIYEFCDLKLKTGDEHIRTHDIFPAAWIPDLFMERLDEGGDWSLFCPNDVPELHETFGAEFKRIYEQAEADGKARKVVKAEHLWRYLLDKLFRTGNPWITFKDECNRRNPQQHDGMIHNSNLCTEITLNNSKDEVFVCNLGSINLANHVTTNGKIDSKKLRKTVRTAVRMLDNVIDINYYPTEETRRSNLRHRPIGLGVMGYQEAMVQCDIDWDSQAHLDWADRTFEEICFYATDASADLAIERGAYQSFKGSTWSKGLLTIDHARDKTCNVFSKSEWDVLREKVKQTGIRNSNITSIAPTATISNIIGTTPCIEPINERETVKENLSGTFVQVSPLRKHGKLHLEKTVWEVDQDWSIDAAIRRQKWIDQSQSLNIYRRKEFSGRHLDAWYRRAWRGGVKTTYYLRNQTSTADDSAKSNILKTTQTPAPAVEGFECEACQ</sequence>
<dbReference type="PANTHER" id="PTHR11573">
    <property type="entry name" value="RIBONUCLEOSIDE-DIPHOSPHATE REDUCTASE LARGE CHAIN"/>
    <property type="match status" value="1"/>
</dbReference>
<dbReference type="GO" id="GO:0004748">
    <property type="term" value="F:ribonucleoside-diphosphate reductase activity, thioredoxin disulfide as acceptor"/>
    <property type="evidence" value="ECO:0007669"/>
    <property type="project" value="UniProtKB-EC"/>
</dbReference>
<dbReference type="InterPro" id="IPR039718">
    <property type="entry name" value="Rrm1"/>
</dbReference>
<dbReference type="EMBL" id="UGUU01000002">
    <property type="protein sequence ID" value="SUE95858.1"/>
    <property type="molecule type" value="Genomic_DNA"/>
</dbReference>
<organism evidence="12 13">
    <name type="scientific">Ectopseudomonas mendocina</name>
    <name type="common">Pseudomonas mendocina</name>
    <dbReference type="NCBI Taxonomy" id="300"/>
    <lineage>
        <taxon>Bacteria</taxon>
        <taxon>Pseudomonadati</taxon>
        <taxon>Pseudomonadota</taxon>
        <taxon>Gammaproteobacteria</taxon>
        <taxon>Pseudomonadales</taxon>
        <taxon>Pseudomonadaceae</taxon>
        <taxon>Ectopseudomonas</taxon>
    </lineage>
</organism>
<evidence type="ECO:0000259" key="11">
    <source>
        <dbReference type="PROSITE" id="PS51161"/>
    </source>
</evidence>
<name>A0A379PPW0_ECTME</name>
<evidence type="ECO:0000256" key="5">
    <source>
        <dbReference type="ARBA" id="ARBA00022840"/>
    </source>
</evidence>
<dbReference type="UniPathway" id="UPA00326"/>
<keyword evidence="3" id="KW-0021">Allosteric enzyme</keyword>
<evidence type="ECO:0000256" key="1">
    <source>
        <dbReference type="ARBA" id="ARBA00010406"/>
    </source>
</evidence>
<accession>A0A379PPW0</accession>
<dbReference type="OrthoDB" id="9762933at2"/>
<dbReference type="Pfam" id="PF02867">
    <property type="entry name" value="Ribonuc_red_lgC"/>
    <property type="match status" value="1"/>
</dbReference>
<evidence type="ECO:0000256" key="9">
    <source>
        <dbReference type="PROSITE-ProRule" id="PRU00492"/>
    </source>
</evidence>
<reference evidence="12 13" key="1">
    <citation type="submission" date="2018-06" db="EMBL/GenBank/DDBJ databases">
        <authorList>
            <consortium name="Pathogen Informatics"/>
            <person name="Doyle S."/>
        </authorList>
    </citation>
    <scope>NUCLEOTIDE SEQUENCE [LARGE SCALE GENOMIC DNA]</scope>
    <source>
        <strain evidence="12 13">NCTC10899</strain>
    </source>
</reference>
<dbReference type="SUPFAM" id="SSF51998">
    <property type="entry name" value="PFL-like glycyl radical enzymes"/>
    <property type="match status" value="1"/>
</dbReference>
<evidence type="ECO:0000256" key="7">
    <source>
        <dbReference type="ARBA" id="ARBA00023116"/>
    </source>
</evidence>
<protein>
    <recommendedName>
        <fullName evidence="2 10">Ribonucleoside-diphosphate reductase</fullName>
        <ecNumber evidence="2 10">1.17.4.1</ecNumber>
    </recommendedName>
</protein>
<comment type="similarity">
    <text evidence="1 10">Belongs to the ribonucleoside diphosphate reductase large chain family.</text>
</comment>
<dbReference type="CDD" id="cd01679">
    <property type="entry name" value="RNR_I"/>
    <property type="match status" value="1"/>
</dbReference>
<evidence type="ECO:0000256" key="2">
    <source>
        <dbReference type="ARBA" id="ARBA00012274"/>
    </source>
</evidence>
<dbReference type="InterPro" id="IPR013509">
    <property type="entry name" value="RNR_lsu_N"/>
</dbReference>
<dbReference type="InterPro" id="IPR000788">
    <property type="entry name" value="RNR_lg_C"/>
</dbReference>
<dbReference type="NCBIfam" id="TIGR02506">
    <property type="entry name" value="NrdE_NrdA"/>
    <property type="match status" value="1"/>
</dbReference>
<evidence type="ECO:0000256" key="6">
    <source>
        <dbReference type="ARBA" id="ARBA00023002"/>
    </source>
</evidence>
<evidence type="ECO:0000313" key="12">
    <source>
        <dbReference type="EMBL" id="SUE95858.1"/>
    </source>
</evidence>
<keyword evidence="4 9" id="KW-0547">Nucleotide-binding</keyword>
<keyword evidence="5 9" id="KW-0067">ATP-binding</keyword>
<gene>
    <name evidence="12" type="primary">nrdA_2</name>
    <name evidence="12" type="ORF">NCTC10899_05099</name>
</gene>
<dbReference type="EC" id="1.17.4.1" evidence="2 10"/>
<dbReference type="InterPro" id="IPR008926">
    <property type="entry name" value="RNR_R1-su_N"/>
</dbReference>
<dbReference type="Pfam" id="PF03477">
    <property type="entry name" value="ATP-cone"/>
    <property type="match status" value="1"/>
</dbReference>
<evidence type="ECO:0000256" key="8">
    <source>
        <dbReference type="ARBA" id="ARBA00047754"/>
    </source>
</evidence>
<dbReference type="InterPro" id="IPR005144">
    <property type="entry name" value="ATP-cone_dom"/>
</dbReference>
<keyword evidence="7 10" id="KW-0215">Deoxyribonucleotide synthesis</keyword>
<dbReference type="Proteomes" id="UP000254260">
    <property type="component" value="Unassembled WGS sequence"/>
</dbReference>
<evidence type="ECO:0000313" key="13">
    <source>
        <dbReference type="Proteomes" id="UP000254260"/>
    </source>
</evidence>
<dbReference type="Gene3D" id="3.20.70.20">
    <property type="match status" value="1"/>
</dbReference>
<proteinExistence type="inferred from homology"/>
<dbReference type="PROSITE" id="PS51161">
    <property type="entry name" value="ATP_CONE"/>
    <property type="match status" value="1"/>
</dbReference>